<dbReference type="Pfam" id="PF02913">
    <property type="entry name" value="FAD-oxidase_C"/>
    <property type="match status" value="1"/>
</dbReference>
<dbReference type="InterPro" id="IPR004113">
    <property type="entry name" value="FAD-bd_oxidored_4_C"/>
</dbReference>
<keyword evidence="3" id="KW-0285">Flavoprotein</keyword>
<evidence type="ECO:0000256" key="4">
    <source>
        <dbReference type="ARBA" id="ARBA00022827"/>
    </source>
</evidence>
<sequence length="513" mass="52761">MSSLAAALAQRLGAEHVATDAEACALATADLFDWPGAAPAEMVIRPGSTEETATALRLLAEFGRPIVPRGAGLSYTAGVVPQAPAVVVDTGRMAGIKVDAPNLTAVVGAGATWQALAAALAPHGLRAAQASPISGSVSTIGGTVAQNLPGGMDGILGLAVVLADGNAVRTGALALRNAPPFWRHMGPDLTGLFLGDCGAFGVKTEVALRLAPEREAAFGSFAFETGAAMMAAMVGIAQANVVTRAFAMDPVRSRSAMKVEAVEALRTAGAVAARAGSVYRAMRDVAGLARTARGAQAEAAWSLHLTADGVTEAAAEAGIEAARRIALGAGGREVPPSIPKALRARPYSIRGLVGPEGERWVPVHGMLPLGQARACLAALEARYAALAPALAEAGVTISHIISSLGAYVTIEPMFYWRDRLDALHLNNLSDSNRARFGDFPANPAARDLVRGAREVLSGIMDQHGAVHAQIGRFYRLGSRMEPGAAQLLHSVKAMLDPRGRMNPGALEGVQGCG</sequence>
<gene>
    <name evidence="9" type="ORF">HEQ75_02960</name>
</gene>
<keyword evidence="4" id="KW-0274">FAD</keyword>
<dbReference type="InterPro" id="IPR016169">
    <property type="entry name" value="FAD-bd_PCMH_sub2"/>
</dbReference>
<dbReference type="EMBL" id="JAAVNE010000003">
    <property type="protein sequence ID" value="NKC29808.1"/>
    <property type="molecule type" value="Genomic_DNA"/>
</dbReference>
<dbReference type="PANTHER" id="PTHR11748">
    <property type="entry name" value="D-LACTATE DEHYDROGENASE"/>
    <property type="match status" value="1"/>
</dbReference>
<dbReference type="PROSITE" id="PS51387">
    <property type="entry name" value="FAD_PCMH"/>
    <property type="match status" value="1"/>
</dbReference>
<dbReference type="SUPFAM" id="SSF55103">
    <property type="entry name" value="FAD-linked oxidases, C-terminal domain"/>
    <property type="match status" value="1"/>
</dbReference>
<dbReference type="SUPFAM" id="SSF56176">
    <property type="entry name" value="FAD-binding/transporter-associated domain-like"/>
    <property type="match status" value="1"/>
</dbReference>
<organism evidence="9 10">
    <name type="scientific">Falsiroseomonas selenitidurans</name>
    <dbReference type="NCBI Taxonomy" id="2716335"/>
    <lineage>
        <taxon>Bacteria</taxon>
        <taxon>Pseudomonadati</taxon>
        <taxon>Pseudomonadota</taxon>
        <taxon>Alphaproteobacteria</taxon>
        <taxon>Acetobacterales</taxon>
        <taxon>Roseomonadaceae</taxon>
        <taxon>Falsiroseomonas</taxon>
    </lineage>
</organism>
<feature type="domain" description="FAD-binding PCMH-type" evidence="8">
    <location>
        <begin position="35"/>
        <end position="213"/>
    </location>
</feature>
<dbReference type="Proteomes" id="UP000787635">
    <property type="component" value="Unassembled WGS sequence"/>
</dbReference>
<dbReference type="Pfam" id="PF01565">
    <property type="entry name" value="FAD_binding_4"/>
    <property type="match status" value="1"/>
</dbReference>
<comment type="similarity">
    <text evidence="2">Belongs to the FAD-binding oxidoreductase/transferase type 4 family.</text>
</comment>
<evidence type="ECO:0000256" key="2">
    <source>
        <dbReference type="ARBA" id="ARBA00008000"/>
    </source>
</evidence>
<dbReference type="PANTHER" id="PTHR11748:SF111">
    <property type="entry name" value="D-LACTATE DEHYDROGENASE, MITOCHONDRIAL-RELATED"/>
    <property type="match status" value="1"/>
</dbReference>
<dbReference type="InterPro" id="IPR016166">
    <property type="entry name" value="FAD-bd_PCMH"/>
</dbReference>
<evidence type="ECO:0000256" key="5">
    <source>
        <dbReference type="ARBA" id="ARBA00022946"/>
    </source>
</evidence>
<reference evidence="9 10" key="1">
    <citation type="submission" date="2020-03" db="EMBL/GenBank/DDBJ databases">
        <title>Roseomonas selenitidurans sp. nov. isolated from urban soil.</title>
        <authorList>
            <person name="Liu H."/>
        </authorList>
    </citation>
    <scope>NUCLEOTIDE SEQUENCE [LARGE SCALE GENOMIC DNA]</scope>
    <source>
        <strain evidence="9 10">BU-1</strain>
    </source>
</reference>
<evidence type="ECO:0000256" key="1">
    <source>
        <dbReference type="ARBA" id="ARBA00001974"/>
    </source>
</evidence>
<dbReference type="Gene3D" id="3.30.465.10">
    <property type="match status" value="1"/>
</dbReference>
<dbReference type="RefSeq" id="WP_168027438.1">
    <property type="nucleotide sequence ID" value="NZ_JAAVNE010000003.1"/>
</dbReference>
<dbReference type="InterPro" id="IPR036318">
    <property type="entry name" value="FAD-bd_PCMH-like_sf"/>
</dbReference>
<keyword evidence="10" id="KW-1185">Reference proteome</keyword>
<keyword evidence="6" id="KW-0560">Oxidoreductase</keyword>
<dbReference type="Gene3D" id="3.30.43.10">
    <property type="entry name" value="Uridine Diphospho-n-acetylenolpyruvylglucosamine Reductase, domain 2"/>
    <property type="match status" value="1"/>
</dbReference>
<evidence type="ECO:0000259" key="8">
    <source>
        <dbReference type="PROSITE" id="PS51387"/>
    </source>
</evidence>
<evidence type="ECO:0000256" key="7">
    <source>
        <dbReference type="ARBA" id="ARBA00038897"/>
    </source>
</evidence>
<dbReference type="InterPro" id="IPR016167">
    <property type="entry name" value="FAD-bd_PCMH_sub1"/>
</dbReference>
<comment type="cofactor">
    <cofactor evidence="1">
        <name>FAD</name>
        <dbReference type="ChEBI" id="CHEBI:57692"/>
    </cofactor>
</comment>
<name>A0ABX1DY58_9PROT</name>
<accession>A0ABX1DY58</accession>
<dbReference type="InterPro" id="IPR006094">
    <property type="entry name" value="Oxid_FAD_bind_N"/>
</dbReference>
<dbReference type="InterPro" id="IPR016164">
    <property type="entry name" value="FAD-linked_Oxase-like_C"/>
</dbReference>
<evidence type="ECO:0000256" key="3">
    <source>
        <dbReference type="ARBA" id="ARBA00022630"/>
    </source>
</evidence>
<comment type="caution">
    <text evidence="9">The sequence shown here is derived from an EMBL/GenBank/DDBJ whole genome shotgun (WGS) entry which is preliminary data.</text>
</comment>
<protein>
    <recommendedName>
        <fullName evidence="7">D-lactate dehydrogenase (cytochrome)</fullName>
        <ecNumber evidence="7">1.1.2.4</ecNumber>
    </recommendedName>
</protein>
<dbReference type="EC" id="1.1.2.4" evidence="7"/>
<proteinExistence type="inferred from homology"/>
<keyword evidence="5" id="KW-0809">Transit peptide</keyword>
<evidence type="ECO:0000256" key="6">
    <source>
        <dbReference type="ARBA" id="ARBA00023002"/>
    </source>
</evidence>
<evidence type="ECO:0000313" key="10">
    <source>
        <dbReference type="Proteomes" id="UP000787635"/>
    </source>
</evidence>
<evidence type="ECO:0000313" key="9">
    <source>
        <dbReference type="EMBL" id="NKC29808.1"/>
    </source>
</evidence>